<organism evidence="1 2">
    <name type="scientific">Corallococcus terminator</name>
    <dbReference type="NCBI Taxonomy" id="2316733"/>
    <lineage>
        <taxon>Bacteria</taxon>
        <taxon>Pseudomonadati</taxon>
        <taxon>Myxococcota</taxon>
        <taxon>Myxococcia</taxon>
        <taxon>Myxococcales</taxon>
        <taxon>Cystobacterineae</taxon>
        <taxon>Myxococcaceae</taxon>
        <taxon>Corallococcus</taxon>
    </lineage>
</organism>
<comment type="caution">
    <text evidence="1">The sequence shown here is derived from an EMBL/GenBank/DDBJ whole genome shotgun (WGS) entry which is preliminary data.</text>
</comment>
<dbReference type="Proteomes" id="UP000268094">
    <property type="component" value="Unassembled WGS sequence"/>
</dbReference>
<protein>
    <submittedName>
        <fullName evidence="1">Uncharacterized protein</fullName>
    </submittedName>
</protein>
<reference evidence="2" key="1">
    <citation type="submission" date="2018-09" db="EMBL/GenBank/DDBJ databases">
        <authorList>
            <person name="Livingstone P.G."/>
            <person name="Whitworth D.E."/>
        </authorList>
    </citation>
    <scope>NUCLEOTIDE SEQUENCE [LARGE SCALE GENOMIC DNA]</scope>
    <source>
        <strain evidence="2">CA054A</strain>
    </source>
</reference>
<accession>A0A3A8H9H0</accession>
<dbReference type="EMBL" id="RAVZ01000630">
    <property type="protein sequence ID" value="RKG67809.1"/>
    <property type="molecule type" value="Genomic_DNA"/>
</dbReference>
<dbReference type="RefSeq" id="WP_120545886.1">
    <property type="nucleotide sequence ID" value="NZ_RAVZ01000630.1"/>
</dbReference>
<keyword evidence="2" id="KW-1185">Reference proteome</keyword>
<dbReference type="AlphaFoldDB" id="A0A3A8H9H0"/>
<name>A0A3A8H9H0_9BACT</name>
<gene>
    <name evidence="1" type="ORF">D7V88_40935</name>
</gene>
<proteinExistence type="predicted"/>
<evidence type="ECO:0000313" key="1">
    <source>
        <dbReference type="EMBL" id="RKG67809.1"/>
    </source>
</evidence>
<dbReference type="OrthoDB" id="8109024at2"/>
<sequence>MNRHLGHEVAKAEGSVMSVEWKPVFVLPNIRIEAPIEGGEVALVPTDDPRVADLRRQSSRLAEFLGRFSDAFGVLIEPTVLLIRADAPDSLFSVSALAGFRDLVAHSVIPHARARLLAYSRQGGVHFGNSFTFYPWMVDKHDEYMVARTPALYAIHNVEKFHGQSTPEVPVLRVSDSDLDTPLLEGLLARWRVWYGSEAPAVEDVAMFRSLNMALHASMLPAGSDGIFYDQGRLVSLWVSAFEILVHPGGSGKSDLFDAAAFAAFINAQISFMDKQRKFEEALMTSRPG</sequence>
<evidence type="ECO:0000313" key="2">
    <source>
        <dbReference type="Proteomes" id="UP000268094"/>
    </source>
</evidence>